<gene>
    <name evidence="8" type="primary">metE</name>
    <name evidence="10" type="ordered locus">Hbut_0726</name>
</gene>
<comment type="function">
    <text evidence="8">Catalyzes the transfer of a methyl group to L-homocysteine resulting in methionine formation. The physiological methyl donor is unknown.</text>
</comment>
<dbReference type="EnsemblBacteria" id="ABM80580">
    <property type="protein sequence ID" value="ABM80580"/>
    <property type="gene ID" value="Hbut_0726"/>
</dbReference>
<evidence type="ECO:0000259" key="9">
    <source>
        <dbReference type="Pfam" id="PF01717"/>
    </source>
</evidence>
<sequence length="334" mass="38730">MAYRVPRAFPVTVVGSYPKMPEALEAIKLRKKGVIGEEEFHERVKPAIRSVVEDYLEAGVDIISDGEQSREDMVVYFAERIQGYEIGDWVRVFDNEYFRKPVVTARLEYVAPMAVMDWEYAQSISQGRPVKAIITGPYTMADWSFDLHYGDRRELVLELAKVLRREIEEFVRRGAQYIQVDEPALPARPRKEEAELVKEALEILFKGVEAKKIIHICYGRIEKLIPYILEFPVDQVDFEFKNSDFKLLPYLKEYGFDKELGYGVIDVHSTRVETVDEIVADVERLMKLDILPPEKIYLDPDCGLKRLPREIAKAKLKNLAEAARRLRKAYGYED</sequence>
<dbReference type="RefSeq" id="WP_011821898.1">
    <property type="nucleotide sequence ID" value="NC_008818.1"/>
</dbReference>
<dbReference type="NCBIfam" id="NF003317">
    <property type="entry name" value="PRK04326.1"/>
    <property type="match status" value="1"/>
</dbReference>
<reference evidence="10 11" key="1">
    <citation type="journal article" date="2007" name="Archaea">
        <title>The genome of Hyperthermus butylicus: a sulfur-reducing, peptide fermenting, neutrophilic Crenarchaeote growing up to 108 degrees C.</title>
        <authorList>
            <person name="Brugger K."/>
            <person name="Chen L."/>
            <person name="Stark M."/>
            <person name="Zibat A."/>
            <person name="Redder P."/>
            <person name="Ruepp A."/>
            <person name="Awayez M."/>
            <person name="She Q."/>
            <person name="Garrett R.A."/>
            <person name="Klenk H.P."/>
        </authorList>
    </citation>
    <scope>NUCLEOTIDE SEQUENCE [LARGE SCALE GENOMIC DNA]</scope>
    <source>
        <strain evidence="11">DSM 5456 / JCM 9403 / PLM1-5</strain>
    </source>
</reference>
<comment type="similarity">
    <text evidence="1 8">Belongs to the archaeal MetE family.</text>
</comment>
<accession>A2BKR9</accession>
<feature type="binding site" evidence="8">
    <location>
        <position position="215"/>
    </location>
    <ligand>
        <name>Zn(2+)</name>
        <dbReference type="ChEBI" id="CHEBI:29105"/>
        <note>catalytic</note>
    </ligand>
</feature>
<keyword evidence="4 8" id="KW-0808">Transferase</keyword>
<dbReference type="PANTHER" id="PTHR30519">
    <property type="entry name" value="5-METHYLTETRAHYDROPTEROYLTRIGLUTAMATE--HOMOCYSTEINE METHYLTRANSFERASE"/>
    <property type="match status" value="1"/>
</dbReference>
<evidence type="ECO:0000256" key="2">
    <source>
        <dbReference type="ARBA" id="ARBA00022603"/>
    </source>
</evidence>
<keyword evidence="2 8" id="KW-0489">Methyltransferase</keyword>
<evidence type="ECO:0000256" key="1">
    <source>
        <dbReference type="ARBA" id="ARBA00007909"/>
    </source>
</evidence>
<dbReference type="GO" id="GO:0032259">
    <property type="term" value="P:methylation"/>
    <property type="evidence" value="ECO:0007669"/>
    <property type="project" value="UniProtKB-KW"/>
</dbReference>
<evidence type="ECO:0000256" key="5">
    <source>
        <dbReference type="ARBA" id="ARBA00022723"/>
    </source>
</evidence>
<keyword evidence="6 8" id="KW-0862">Zinc</keyword>
<proteinExistence type="inferred from homology"/>
<keyword evidence="3 8" id="KW-0028">Amino-acid biosynthesis</keyword>
<keyword evidence="5 8" id="KW-0479">Metal-binding</keyword>
<dbReference type="GeneID" id="4781883"/>
<dbReference type="EMBL" id="CP000493">
    <property type="protein sequence ID" value="ABM80580.1"/>
    <property type="molecule type" value="Genomic_DNA"/>
</dbReference>
<dbReference type="GO" id="GO:0009086">
    <property type="term" value="P:methionine biosynthetic process"/>
    <property type="evidence" value="ECO:0007669"/>
    <property type="project" value="UniProtKB-UniRule"/>
</dbReference>
<dbReference type="GO" id="GO:0008270">
    <property type="term" value="F:zinc ion binding"/>
    <property type="evidence" value="ECO:0007669"/>
    <property type="project" value="InterPro"/>
</dbReference>
<dbReference type="Gene3D" id="3.20.20.210">
    <property type="match status" value="1"/>
</dbReference>
<keyword evidence="11" id="KW-1185">Reference proteome</keyword>
<evidence type="ECO:0000256" key="4">
    <source>
        <dbReference type="ARBA" id="ARBA00022679"/>
    </source>
</evidence>
<evidence type="ECO:0000256" key="3">
    <source>
        <dbReference type="ARBA" id="ARBA00022605"/>
    </source>
</evidence>
<dbReference type="HOGENOM" id="CLU_040013_3_2_2"/>
<dbReference type="HAMAP" id="MF_00288">
    <property type="entry name" value="MetE"/>
    <property type="match status" value="1"/>
</dbReference>
<dbReference type="InterPro" id="IPR002629">
    <property type="entry name" value="Met_Synth_C/arc"/>
</dbReference>
<dbReference type="Pfam" id="PF01717">
    <property type="entry name" value="Meth_synt_2"/>
    <property type="match status" value="1"/>
</dbReference>
<dbReference type="EC" id="2.1.1.-" evidence="8"/>
<keyword evidence="7 8" id="KW-0486">Methionine biosynthesis</keyword>
<dbReference type="CDD" id="cd03311">
    <property type="entry name" value="CIMS_C_terminal_like"/>
    <property type="match status" value="1"/>
</dbReference>
<dbReference type="InterPro" id="IPR022921">
    <property type="entry name" value="MetE_arc"/>
</dbReference>
<dbReference type="AlphaFoldDB" id="A2BKR9"/>
<dbReference type="GO" id="GO:0003871">
    <property type="term" value="F:5-methyltetrahydropteroyltriglutamate-homocysteine S-methyltransferase activity"/>
    <property type="evidence" value="ECO:0007669"/>
    <property type="project" value="InterPro"/>
</dbReference>
<dbReference type="InterPro" id="IPR038071">
    <property type="entry name" value="UROD/MetE-like_sf"/>
</dbReference>
<feature type="domain" description="Cobalamin-independent methionine synthase MetE C-terminal/archaeal" evidence="9">
    <location>
        <begin position="9"/>
        <end position="324"/>
    </location>
</feature>
<dbReference type="Proteomes" id="UP000002593">
    <property type="component" value="Chromosome"/>
</dbReference>
<feature type="binding site" evidence="8">
    <location>
        <position position="302"/>
    </location>
    <ligand>
        <name>Zn(2+)</name>
        <dbReference type="ChEBI" id="CHEBI:29105"/>
        <note>catalytic</note>
    </ligand>
</feature>
<dbReference type="KEGG" id="hbu:Hbut_0726"/>
<feature type="binding site" evidence="8">
    <location>
        <position position="239"/>
    </location>
    <ligand>
        <name>Zn(2+)</name>
        <dbReference type="ChEBI" id="CHEBI:29105"/>
        <note>catalytic</note>
    </ligand>
</feature>
<feature type="binding site" evidence="8">
    <location>
        <position position="217"/>
    </location>
    <ligand>
        <name>Zn(2+)</name>
        <dbReference type="ChEBI" id="CHEBI:29105"/>
        <note>catalytic</note>
    </ligand>
</feature>
<comment type="cofactor">
    <cofactor evidence="8">
        <name>Zn(2+)</name>
        <dbReference type="ChEBI" id="CHEBI:29105"/>
    </cofactor>
    <text evidence="8">Binds 1 zinc ion per subunit.</text>
</comment>
<dbReference type="eggNOG" id="arCOG01876">
    <property type="taxonomic scope" value="Archaea"/>
</dbReference>
<dbReference type="UniPathway" id="UPA00051"/>
<dbReference type="SUPFAM" id="SSF51726">
    <property type="entry name" value="UROD/MetE-like"/>
    <property type="match status" value="1"/>
</dbReference>
<dbReference type="STRING" id="415426.Hbut_0726"/>
<evidence type="ECO:0000313" key="11">
    <source>
        <dbReference type="Proteomes" id="UP000002593"/>
    </source>
</evidence>
<evidence type="ECO:0000256" key="8">
    <source>
        <dbReference type="HAMAP-Rule" id="MF_00288"/>
    </source>
</evidence>
<evidence type="ECO:0000256" key="7">
    <source>
        <dbReference type="ARBA" id="ARBA00023167"/>
    </source>
</evidence>
<organism evidence="10 11">
    <name type="scientific">Hyperthermus butylicus (strain DSM 5456 / JCM 9403 / PLM1-5)</name>
    <dbReference type="NCBI Taxonomy" id="415426"/>
    <lineage>
        <taxon>Archaea</taxon>
        <taxon>Thermoproteota</taxon>
        <taxon>Thermoprotei</taxon>
        <taxon>Desulfurococcales</taxon>
        <taxon>Pyrodictiaceae</taxon>
        <taxon>Hyperthermus</taxon>
    </lineage>
</organism>
<name>A2BKR9_HYPBU</name>
<evidence type="ECO:0000256" key="6">
    <source>
        <dbReference type="ARBA" id="ARBA00022833"/>
    </source>
</evidence>
<dbReference type="OrthoDB" id="17656at2157"/>
<evidence type="ECO:0000313" key="10">
    <source>
        <dbReference type="EMBL" id="ABM80580.1"/>
    </source>
</evidence>
<comment type="pathway">
    <text evidence="8">Amino-acid biosynthesis; L-methionine biosynthesis via de novo pathway.</text>
</comment>
<protein>
    <recommendedName>
        <fullName evidence="8">Methionine synthase</fullName>
        <ecNumber evidence="8">2.1.1.-</ecNumber>
    </recommendedName>
    <alternativeName>
        <fullName evidence="8">Homocysteine methyltransferase</fullName>
    </alternativeName>
</protein>